<comment type="caution">
    <text evidence="1">The sequence shown here is derived from an EMBL/GenBank/DDBJ whole genome shotgun (WGS) entry which is preliminary data.</text>
</comment>
<sequence>MRNVAAVGGDSSLTAYCPISGLHLPAKLNLNQTLQFMGGLGVLWDANVTSELEGRTEVWYAEIEVKKMEVLEIPGEVLWSEMVHSCGMENLYGCMQAPFPAHARHPNLMGLNSSIKAPHALISTSVAE</sequence>
<accession>A0AA87ZBI2</accession>
<dbReference type="Proteomes" id="UP001187192">
    <property type="component" value="Unassembled WGS sequence"/>
</dbReference>
<keyword evidence="2" id="KW-1185">Reference proteome</keyword>
<organism evidence="1 2">
    <name type="scientific">Ficus carica</name>
    <name type="common">Common fig</name>
    <dbReference type="NCBI Taxonomy" id="3494"/>
    <lineage>
        <taxon>Eukaryota</taxon>
        <taxon>Viridiplantae</taxon>
        <taxon>Streptophyta</taxon>
        <taxon>Embryophyta</taxon>
        <taxon>Tracheophyta</taxon>
        <taxon>Spermatophyta</taxon>
        <taxon>Magnoliopsida</taxon>
        <taxon>eudicotyledons</taxon>
        <taxon>Gunneridae</taxon>
        <taxon>Pentapetalae</taxon>
        <taxon>rosids</taxon>
        <taxon>fabids</taxon>
        <taxon>Rosales</taxon>
        <taxon>Moraceae</taxon>
        <taxon>Ficeae</taxon>
        <taxon>Ficus</taxon>
    </lineage>
</organism>
<dbReference type="EMBL" id="BTGU01000004">
    <property type="protein sequence ID" value="GMN33884.1"/>
    <property type="molecule type" value="Genomic_DNA"/>
</dbReference>
<evidence type="ECO:0000313" key="2">
    <source>
        <dbReference type="Proteomes" id="UP001187192"/>
    </source>
</evidence>
<reference evidence="1" key="1">
    <citation type="submission" date="2023-07" db="EMBL/GenBank/DDBJ databases">
        <title>draft genome sequence of fig (Ficus carica).</title>
        <authorList>
            <person name="Takahashi T."/>
            <person name="Nishimura K."/>
        </authorList>
    </citation>
    <scope>NUCLEOTIDE SEQUENCE</scope>
</reference>
<gene>
    <name evidence="1" type="ORF">TIFTF001_004393</name>
</gene>
<name>A0AA87ZBI2_FICCA</name>
<protein>
    <submittedName>
        <fullName evidence="1">Uncharacterized protein</fullName>
    </submittedName>
</protein>
<dbReference type="AlphaFoldDB" id="A0AA87ZBI2"/>
<evidence type="ECO:0000313" key="1">
    <source>
        <dbReference type="EMBL" id="GMN33884.1"/>
    </source>
</evidence>
<proteinExistence type="predicted"/>